<dbReference type="SUPFAM" id="SSF52540">
    <property type="entry name" value="P-loop containing nucleoside triphosphate hydrolases"/>
    <property type="match status" value="1"/>
</dbReference>
<comment type="caution">
    <text evidence="4">The sequence shown here is derived from an EMBL/GenBank/DDBJ whole genome shotgun (WGS) entry which is preliminary data.</text>
</comment>
<dbReference type="SMART" id="SM00320">
    <property type="entry name" value="WD40"/>
    <property type="match status" value="2"/>
</dbReference>
<dbReference type="EMBL" id="MU857697">
    <property type="protein sequence ID" value="KAK4245554.1"/>
    <property type="molecule type" value="Genomic_DNA"/>
</dbReference>
<dbReference type="SUPFAM" id="SSF50978">
    <property type="entry name" value="WD40 repeat-like"/>
    <property type="match status" value="1"/>
</dbReference>
<dbReference type="PROSITE" id="PS50837">
    <property type="entry name" value="NACHT"/>
    <property type="match status" value="1"/>
</dbReference>
<dbReference type="Proteomes" id="UP001303647">
    <property type="component" value="Unassembled WGS sequence"/>
</dbReference>
<feature type="repeat" description="WD" evidence="2">
    <location>
        <begin position="434"/>
        <end position="466"/>
    </location>
</feature>
<dbReference type="PROSITE" id="PS50294">
    <property type="entry name" value="WD_REPEATS_REGION"/>
    <property type="match status" value="2"/>
</dbReference>
<dbReference type="InterPro" id="IPR027417">
    <property type="entry name" value="P-loop_NTPase"/>
</dbReference>
<gene>
    <name evidence="4" type="ORF">C7999DRAFT_34042</name>
</gene>
<feature type="repeat" description="WD" evidence="2">
    <location>
        <begin position="392"/>
        <end position="433"/>
    </location>
</feature>
<dbReference type="PANTHER" id="PTHR10039">
    <property type="entry name" value="AMELOGENIN"/>
    <property type="match status" value="1"/>
</dbReference>
<dbReference type="InterPro" id="IPR015943">
    <property type="entry name" value="WD40/YVTN_repeat-like_dom_sf"/>
</dbReference>
<reference evidence="4" key="2">
    <citation type="submission" date="2023-05" db="EMBL/GenBank/DDBJ databases">
        <authorList>
            <consortium name="Lawrence Berkeley National Laboratory"/>
            <person name="Steindorff A."/>
            <person name="Hensen N."/>
            <person name="Bonometti L."/>
            <person name="Westerberg I."/>
            <person name="Brannstrom I.O."/>
            <person name="Guillou S."/>
            <person name="Cros-Aarteil S."/>
            <person name="Calhoun S."/>
            <person name="Haridas S."/>
            <person name="Kuo A."/>
            <person name="Mondo S."/>
            <person name="Pangilinan J."/>
            <person name="Riley R."/>
            <person name="Labutti K."/>
            <person name="Andreopoulos B."/>
            <person name="Lipzen A."/>
            <person name="Chen C."/>
            <person name="Yanf M."/>
            <person name="Daum C."/>
            <person name="Ng V."/>
            <person name="Clum A."/>
            <person name="Ohm R."/>
            <person name="Martin F."/>
            <person name="Silar P."/>
            <person name="Natvig D."/>
            <person name="Lalanne C."/>
            <person name="Gautier V."/>
            <person name="Ament-Velasquez S.L."/>
            <person name="Kruys A."/>
            <person name="Hutchinson M.I."/>
            <person name="Powell A.J."/>
            <person name="Barry K."/>
            <person name="Miller A.N."/>
            <person name="Grigoriev I.V."/>
            <person name="Debuchy R."/>
            <person name="Gladieux P."/>
            <person name="Thoren M.H."/>
            <person name="Johannesson H."/>
        </authorList>
    </citation>
    <scope>NUCLEOTIDE SEQUENCE</scope>
    <source>
        <strain evidence="4">CBS 359.72</strain>
    </source>
</reference>
<proteinExistence type="predicted"/>
<keyword evidence="5" id="KW-1185">Reference proteome</keyword>
<dbReference type="InterPro" id="IPR007111">
    <property type="entry name" value="NACHT_NTPase"/>
</dbReference>
<dbReference type="Gene3D" id="3.40.50.300">
    <property type="entry name" value="P-loop containing nucleotide triphosphate hydrolases"/>
    <property type="match status" value="1"/>
</dbReference>
<evidence type="ECO:0000256" key="2">
    <source>
        <dbReference type="PROSITE-ProRule" id="PRU00221"/>
    </source>
</evidence>
<name>A0AAN7HMZ2_9PEZI</name>
<sequence>MQTQPTSLALVNHGLQLTQNYGEIHLPPGSIGVERENRAYLRDLRATDPRQDKTRIEQDKGDLLVDSYRWVLDNTDFQRWRNDGQSRLLWIKGDPGKGKTMLLCGIINELKSDSDPSLLSFFFCQATDASINSATAVLRGLIYLLVDQQESLITHVRKKYDAAGNPFFRDVNIWVALSEIFTDILEDPTLPPTRLIIDALDECIEGLDRLLGLIVQSSSIYSNVKWIVSSRNWPIIEKKLHTTTQKVRLSLELNKESVSAAVTTYIRSKVDSLAEEKQYKFDTRDAVERYLSANVHGTFLWVALVCQELAKTLAWKTRRKLAMFPPGLDEFYKRMMEQILNLEDTEDTILCKNILATISTVYRPITLDELGGMVDAIGGVPSDDEALVEITLEDHSDPVLSVAWSHDTTRLASASYDKTVKIWDSATGECVSTLEGHSDSVWSVAWSHDATRLASASRDETVKIWDPATGECKFLDMA</sequence>
<keyword evidence="1" id="KW-0677">Repeat</keyword>
<evidence type="ECO:0000313" key="4">
    <source>
        <dbReference type="EMBL" id="KAK4245554.1"/>
    </source>
</evidence>
<evidence type="ECO:0000259" key="3">
    <source>
        <dbReference type="PROSITE" id="PS50837"/>
    </source>
</evidence>
<accession>A0AAN7HMZ2</accession>
<organism evidence="4 5">
    <name type="scientific">Corynascus novoguineensis</name>
    <dbReference type="NCBI Taxonomy" id="1126955"/>
    <lineage>
        <taxon>Eukaryota</taxon>
        <taxon>Fungi</taxon>
        <taxon>Dikarya</taxon>
        <taxon>Ascomycota</taxon>
        <taxon>Pezizomycotina</taxon>
        <taxon>Sordariomycetes</taxon>
        <taxon>Sordariomycetidae</taxon>
        <taxon>Sordariales</taxon>
        <taxon>Chaetomiaceae</taxon>
        <taxon>Corynascus</taxon>
    </lineage>
</organism>
<dbReference type="PANTHER" id="PTHR10039:SF14">
    <property type="entry name" value="NACHT DOMAIN-CONTAINING PROTEIN"/>
    <property type="match status" value="1"/>
</dbReference>
<dbReference type="Pfam" id="PF24883">
    <property type="entry name" value="NPHP3_N"/>
    <property type="match status" value="1"/>
</dbReference>
<dbReference type="Gene3D" id="2.130.10.10">
    <property type="entry name" value="YVTN repeat-like/Quinoprotein amine dehydrogenase"/>
    <property type="match status" value="1"/>
</dbReference>
<keyword evidence="2" id="KW-0853">WD repeat</keyword>
<feature type="domain" description="NACHT" evidence="3">
    <location>
        <begin position="87"/>
        <end position="307"/>
    </location>
</feature>
<dbReference type="Pfam" id="PF00400">
    <property type="entry name" value="WD40"/>
    <property type="match status" value="2"/>
</dbReference>
<dbReference type="PROSITE" id="PS50082">
    <property type="entry name" value="WD_REPEATS_2"/>
    <property type="match status" value="2"/>
</dbReference>
<protein>
    <recommendedName>
        <fullName evidence="3">NACHT domain-containing protein</fullName>
    </recommendedName>
</protein>
<evidence type="ECO:0000313" key="5">
    <source>
        <dbReference type="Proteomes" id="UP001303647"/>
    </source>
</evidence>
<dbReference type="InterPro" id="IPR036322">
    <property type="entry name" value="WD40_repeat_dom_sf"/>
</dbReference>
<dbReference type="InterPro" id="IPR001680">
    <property type="entry name" value="WD40_rpt"/>
</dbReference>
<dbReference type="InterPro" id="IPR056884">
    <property type="entry name" value="NPHP3-like_N"/>
</dbReference>
<dbReference type="FunFam" id="3.40.50.300:FF:001638">
    <property type="entry name" value="NACHT and WD40 domain protein"/>
    <property type="match status" value="1"/>
</dbReference>
<dbReference type="AlphaFoldDB" id="A0AAN7HMZ2"/>
<reference evidence="4" key="1">
    <citation type="journal article" date="2023" name="Mol. Phylogenet. Evol.">
        <title>Genome-scale phylogeny and comparative genomics of the fungal order Sordariales.</title>
        <authorList>
            <person name="Hensen N."/>
            <person name="Bonometti L."/>
            <person name="Westerberg I."/>
            <person name="Brannstrom I.O."/>
            <person name="Guillou S."/>
            <person name="Cros-Aarteil S."/>
            <person name="Calhoun S."/>
            <person name="Haridas S."/>
            <person name="Kuo A."/>
            <person name="Mondo S."/>
            <person name="Pangilinan J."/>
            <person name="Riley R."/>
            <person name="LaButti K."/>
            <person name="Andreopoulos B."/>
            <person name="Lipzen A."/>
            <person name="Chen C."/>
            <person name="Yan M."/>
            <person name="Daum C."/>
            <person name="Ng V."/>
            <person name="Clum A."/>
            <person name="Steindorff A."/>
            <person name="Ohm R.A."/>
            <person name="Martin F."/>
            <person name="Silar P."/>
            <person name="Natvig D.O."/>
            <person name="Lalanne C."/>
            <person name="Gautier V."/>
            <person name="Ament-Velasquez S.L."/>
            <person name="Kruys A."/>
            <person name="Hutchinson M.I."/>
            <person name="Powell A.J."/>
            <person name="Barry K."/>
            <person name="Miller A.N."/>
            <person name="Grigoriev I.V."/>
            <person name="Debuchy R."/>
            <person name="Gladieux P."/>
            <person name="Hiltunen Thoren M."/>
            <person name="Johannesson H."/>
        </authorList>
    </citation>
    <scope>NUCLEOTIDE SEQUENCE</scope>
    <source>
        <strain evidence="4">CBS 359.72</strain>
    </source>
</reference>
<evidence type="ECO:0000256" key="1">
    <source>
        <dbReference type="ARBA" id="ARBA00022737"/>
    </source>
</evidence>